<keyword evidence="6 14" id="KW-0418">Kinase</keyword>
<evidence type="ECO:0000259" key="13">
    <source>
        <dbReference type="Pfam" id="PF23539"/>
    </source>
</evidence>
<keyword evidence="10" id="KW-1133">Transmembrane helix</keyword>
<evidence type="ECO:0000313" key="15">
    <source>
        <dbReference type="Proteomes" id="UP000001318"/>
    </source>
</evidence>
<dbReference type="GO" id="GO:0005524">
    <property type="term" value="F:ATP binding"/>
    <property type="evidence" value="ECO:0007669"/>
    <property type="project" value="UniProtKB-KW"/>
</dbReference>
<organism evidence="14 15">
    <name type="scientific">Clavibacter sepedonicus</name>
    <name type="common">Clavibacter michiganensis subsp. sepedonicus</name>
    <dbReference type="NCBI Taxonomy" id="31964"/>
    <lineage>
        <taxon>Bacteria</taxon>
        <taxon>Bacillati</taxon>
        <taxon>Actinomycetota</taxon>
        <taxon>Actinomycetes</taxon>
        <taxon>Micrococcales</taxon>
        <taxon>Microbacteriaceae</taxon>
        <taxon>Clavibacter</taxon>
    </lineage>
</organism>
<feature type="transmembrane region" description="Helical" evidence="10">
    <location>
        <begin position="137"/>
        <end position="156"/>
    </location>
</feature>
<evidence type="ECO:0000256" key="9">
    <source>
        <dbReference type="SAM" id="MobiDB-lite"/>
    </source>
</evidence>
<feature type="transmembrane region" description="Helical" evidence="10">
    <location>
        <begin position="176"/>
        <end position="203"/>
    </location>
</feature>
<feature type="transmembrane region" description="Helical" evidence="10">
    <location>
        <begin position="67"/>
        <end position="85"/>
    </location>
</feature>
<dbReference type="Proteomes" id="UP000001318">
    <property type="component" value="Chromosome"/>
</dbReference>
<evidence type="ECO:0000259" key="12">
    <source>
        <dbReference type="Pfam" id="PF07730"/>
    </source>
</evidence>
<dbReference type="InterPro" id="IPR036890">
    <property type="entry name" value="HATPase_C_sf"/>
</dbReference>
<evidence type="ECO:0000256" key="8">
    <source>
        <dbReference type="ARBA" id="ARBA00023012"/>
    </source>
</evidence>
<evidence type="ECO:0000259" key="11">
    <source>
        <dbReference type="Pfam" id="PF02518"/>
    </source>
</evidence>
<evidence type="ECO:0000256" key="10">
    <source>
        <dbReference type="SAM" id="Phobius"/>
    </source>
</evidence>
<evidence type="ECO:0000256" key="7">
    <source>
        <dbReference type="ARBA" id="ARBA00022840"/>
    </source>
</evidence>
<dbReference type="Pfam" id="PF07730">
    <property type="entry name" value="HisKA_3"/>
    <property type="match status" value="1"/>
</dbReference>
<gene>
    <name evidence="14" type="ordered locus">CMS0958</name>
</gene>
<keyword evidence="8" id="KW-0902">Two-component regulatory system</keyword>
<dbReference type="EMBL" id="AM849034">
    <property type="protein sequence ID" value="CAQ01072.1"/>
    <property type="molecule type" value="Genomic_DNA"/>
</dbReference>
<evidence type="ECO:0000256" key="5">
    <source>
        <dbReference type="ARBA" id="ARBA00022741"/>
    </source>
</evidence>
<dbReference type="GO" id="GO:0000155">
    <property type="term" value="F:phosphorelay sensor kinase activity"/>
    <property type="evidence" value="ECO:0007669"/>
    <property type="project" value="InterPro"/>
</dbReference>
<keyword evidence="3" id="KW-0597">Phosphoprotein</keyword>
<evidence type="ECO:0000256" key="1">
    <source>
        <dbReference type="ARBA" id="ARBA00000085"/>
    </source>
</evidence>
<protein>
    <recommendedName>
        <fullName evidence="2">histidine kinase</fullName>
        <ecNumber evidence="2">2.7.13.3</ecNumber>
    </recommendedName>
</protein>
<dbReference type="EC" id="2.7.13.3" evidence="2"/>
<feature type="domain" description="DUF7134" evidence="13">
    <location>
        <begin position="33"/>
        <end position="147"/>
    </location>
</feature>
<dbReference type="HOGENOM" id="CLU_000445_20_1_11"/>
<feature type="transmembrane region" description="Helical" evidence="10">
    <location>
        <begin position="40"/>
        <end position="61"/>
    </location>
</feature>
<dbReference type="InterPro" id="IPR055558">
    <property type="entry name" value="DUF7134"/>
</dbReference>
<feature type="region of interest" description="Disordered" evidence="9">
    <location>
        <begin position="400"/>
        <end position="422"/>
    </location>
</feature>
<feature type="region of interest" description="Disordered" evidence="9">
    <location>
        <begin position="455"/>
        <end position="478"/>
    </location>
</feature>
<dbReference type="GO" id="GO:0046983">
    <property type="term" value="F:protein dimerization activity"/>
    <property type="evidence" value="ECO:0007669"/>
    <property type="project" value="InterPro"/>
</dbReference>
<keyword evidence="4" id="KW-0808">Transferase</keyword>
<dbReference type="InterPro" id="IPR050482">
    <property type="entry name" value="Sensor_HK_TwoCompSys"/>
</dbReference>
<evidence type="ECO:0000256" key="3">
    <source>
        <dbReference type="ARBA" id="ARBA00022553"/>
    </source>
</evidence>
<accession>B0RFL0</accession>
<feature type="transmembrane region" description="Helical" evidence="10">
    <location>
        <begin position="114"/>
        <end position="130"/>
    </location>
</feature>
<feature type="domain" description="Signal transduction histidine kinase subgroup 3 dimerisation and phosphoacceptor" evidence="12">
    <location>
        <begin position="238"/>
        <end position="304"/>
    </location>
</feature>
<dbReference type="Gene3D" id="3.30.565.10">
    <property type="entry name" value="Histidine kinase-like ATPase, C-terminal domain"/>
    <property type="match status" value="1"/>
</dbReference>
<sequence>MRCTQPRRYGGRVSAASAPESVGRFWIRPRPDRAGFRFDALLAVVMLVLTTFSVMLYHAIGMYPSRPPIWVVIGWIVLMTAPLAARRLQPEAVTLVVSAVFIIGAYQFVPEVLFSNIAMFIAMYSQGAWGRSRVRSNVVRGIVVVGMFTWLFTELLRTSGYHSLSSSSFEDAPTDAWVPAPVAAGLISIITNLLYFGGAWYFGDRAWASARDRCALEVRTAELATERERVADQAVTLERVRIARELHDVVAHHVSVMGVHAGAARRVLDRDTAKAAASLGIVEDNARSAIEELHRMLVALRQHDDGTGSDDVGAGGDETRTASTRGVDQLHELVADACGAGLTVAYDIIGTPRPLPPTVDLIVYRVAQESLTNVRKHAGTGARVDLRLRYLADRVEVEVSDAGPGGATSAPGGDGPGGLGQRGMRERVAAVGGSIEMGPKARGGYLVRASLPTRRAPVATPVPLPEPIAASVPEGTRA</sequence>
<evidence type="ECO:0000256" key="2">
    <source>
        <dbReference type="ARBA" id="ARBA00012438"/>
    </source>
</evidence>
<feature type="compositionally biased region" description="Gly residues" evidence="9">
    <location>
        <begin position="412"/>
        <end position="421"/>
    </location>
</feature>
<evidence type="ECO:0000313" key="14">
    <source>
        <dbReference type="EMBL" id="CAQ01072.1"/>
    </source>
</evidence>
<comment type="catalytic activity">
    <reaction evidence="1">
        <text>ATP + protein L-histidine = ADP + protein N-phospho-L-histidine.</text>
        <dbReference type="EC" id="2.7.13.3"/>
    </reaction>
</comment>
<dbReference type="PANTHER" id="PTHR24421:SF10">
    <property type="entry name" value="NITRATE_NITRITE SENSOR PROTEIN NARQ"/>
    <property type="match status" value="1"/>
</dbReference>
<reference evidence="14 15" key="1">
    <citation type="journal article" date="2008" name="J. Bacteriol.">
        <title>Genome of the actinomycete plant pathogen Clavibacter michiganensis subsp. sepedonicus suggests recent niche adaptation.</title>
        <authorList>
            <person name="Bentley S.D."/>
            <person name="Corton C."/>
            <person name="Brown S.E."/>
            <person name="Barron A."/>
            <person name="Clark L."/>
            <person name="Doggett J."/>
            <person name="Harris B."/>
            <person name="Ormond D."/>
            <person name="Quail M.A."/>
            <person name="May G."/>
            <person name="Francis D."/>
            <person name="Knudson D."/>
            <person name="Parkhill J."/>
            <person name="Ishimaru C.A."/>
        </authorList>
    </citation>
    <scope>NUCLEOTIDE SEQUENCE [LARGE SCALE GENOMIC DNA]</scope>
    <source>
        <strain evidence="15">ATCC 33113 / DSM 20744 / JCM 9667 / LMG 2889 / ICMP 2535 / C-1</strain>
    </source>
</reference>
<dbReference type="Gene3D" id="1.20.5.1930">
    <property type="match status" value="1"/>
</dbReference>
<dbReference type="KEGG" id="cms:CMS0958"/>
<dbReference type="Pfam" id="PF02518">
    <property type="entry name" value="HATPase_c"/>
    <property type="match status" value="1"/>
</dbReference>
<keyword evidence="7" id="KW-0067">ATP-binding</keyword>
<feature type="transmembrane region" description="Helical" evidence="10">
    <location>
        <begin position="92"/>
        <end position="108"/>
    </location>
</feature>
<keyword evidence="10" id="KW-0472">Membrane</keyword>
<dbReference type="STRING" id="31964.CMS0958"/>
<evidence type="ECO:0000256" key="6">
    <source>
        <dbReference type="ARBA" id="ARBA00022777"/>
    </source>
</evidence>
<dbReference type="GO" id="GO:0016020">
    <property type="term" value="C:membrane"/>
    <property type="evidence" value="ECO:0007669"/>
    <property type="project" value="InterPro"/>
</dbReference>
<name>B0RFL0_CLASE</name>
<evidence type="ECO:0000256" key="4">
    <source>
        <dbReference type="ARBA" id="ARBA00022679"/>
    </source>
</evidence>
<feature type="domain" description="Histidine kinase/HSP90-like ATPase" evidence="11">
    <location>
        <begin position="363"/>
        <end position="454"/>
    </location>
</feature>
<keyword evidence="5" id="KW-0547">Nucleotide-binding</keyword>
<proteinExistence type="predicted"/>
<dbReference type="AlphaFoldDB" id="B0RFL0"/>
<dbReference type="CDD" id="cd16917">
    <property type="entry name" value="HATPase_UhpB-NarQ-NarX-like"/>
    <property type="match status" value="1"/>
</dbReference>
<dbReference type="SUPFAM" id="SSF55874">
    <property type="entry name" value="ATPase domain of HSP90 chaperone/DNA topoisomerase II/histidine kinase"/>
    <property type="match status" value="1"/>
</dbReference>
<dbReference type="eggNOG" id="COG4585">
    <property type="taxonomic scope" value="Bacteria"/>
</dbReference>
<keyword evidence="15" id="KW-1185">Reference proteome</keyword>
<dbReference type="Pfam" id="PF23539">
    <property type="entry name" value="DUF7134"/>
    <property type="match status" value="1"/>
</dbReference>
<dbReference type="PANTHER" id="PTHR24421">
    <property type="entry name" value="NITRATE/NITRITE SENSOR PROTEIN NARX-RELATED"/>
    <property type="match status" value="1"/>
</dbReference>
<dbReference type="InterPro" id="IPR003594">
    <property type="entry name" value="HATPase_dom"/>
</dbReference>
<dbReference type="InterPro" id="IPR011712">
    <property type="entry name" value="Sig_transdc_His_kin_sub3_dim/P"/>
</dbReference>
<keyword evidence="10" id="KW-0812">Transmembrane</keyword>